<feature type="region of interest" description="Disordered" evidence="1">
    <location>
        <begin position="32"/>
        <end position="57"/>
    </location>
</feature>
<name>A0A1V3X304_MYCKA</name>
<feature type="compositionally biased region" description="Low complexity" evidence="1">
    <location>
        <begin position="32"/>
        <end position="41"/>
    </location>
</feature>
<reference evidence="2 3" key="1">
    <citation type="submission" date="2017-02" db="EMBL/GenBank/DDBJ databases">
        <title>Complete genome sequences of Mycobacterium kansasii strains isolated from rhesus macaques.</title>
        <authorList>
            <person name="Panda A."/>
            <person name="Nagaraj S."/>
            <person name="Zhao X."/>
            <person name="Tettelin H."/>
            <person name="Detolla L.J."/>
        </authorList>
    </citation>
    <scope>NUCLEOTIDE SEQUENCE [LARGE SCALE GENOMIC DNA]</scope>
    <source>
        <strain evidence="2 3">11-3813</strain>
    </source>
</reference>
<evidence type="ECO:0000313" key="2">
    <source>
        <dbReference type="EMBL" id="OOK73569.1"/>
    </source>
</evidence>
<proteinExistence type="predicted"/>
<comment type="caution">
    <text evidence="2">The sequence shown here is derived from an EMBL/GenBank/DDBJ whole genome shotgun (WGS) entry which is preliminary data.</text>
</comment>
<sequence length="57" mass="5860">MTSRGREGRHFSEVIPAAACAHSSAYRIAATSRTATAAETSPPLGETANPPYVGSQA</sequence>
<dbReference type="AlphaFoldDB" id="A0A1V3X304"/>
<dbReference type="Proteomes" id="UP000189229">
    <property type="component" value="Unassembled WGS sequence"/>
</dbReference>
<dbReference type="EMBL" id="MVBM01000004">
    <property type="protein sequence ID" value="OOK73569.1"/>
    <property type="molecule type" value="Genomic_DNA"/>
</dbReference>
<protein>
    <submittedName>
        <fullName evidence="2">Uncharacterized protein</fullName>
    </submittedName>
</protein>
<gene>
    <name evidence="2" type="ORF">BZL30_4483</name>
</gene>
<evidence type="ECO:0000313" key="3">
    <source>
        <dbReference type="Proteomes" id="UP000189229"/>
    </source>
</evidence>
<evidence type="ECO:0000256" key="1">
    <source>
        <dbReference type="SAM" id="MobiDB-lite"/>
    </source>
</evidence>
<organism evidence="2 3">
    <name type="scientific">Mycobacterium kansasii</name>
    <dbReference type="NCBI Taxonomy" id="1768"/>
    <lineage>
        <taxon>Bacteria</taxon>
        <taxon>Bacillati</taxon>
        <taxon>Actinomycetota</taxon>
        <taxon>Actinomycetes</taxon>
        <taxon>Mycobacteriales</taxon>
        <taxon>Mycobacteriaceae</taxon>
        <taxon>Mycobacterium</taxon>
    </lineage>
</organism>
<accession>A0A1V3X304</accession>